<feature type="non-terminal residue" evidence="3">
    <location>
        <position position="282"/>
    </location>
</feature>
<evidence type="ECO:0000256" key="2">
    <source>
        <dbReference type="SAM" id="SignalP"/>
    </source>
</evidence>
<evidence type="ECO:0000256" key="1">
    <source>
        <dbReference type="SAM" id="Coils"/>
    </source>
</evidence>
<comment type="caution">
    <text evidence="3">The sequence shown here is derived from an EMBL/GenBank/DDBJ whole genome shotgun (WGS) entry which is preliminary data.</text>
</comment>
<gene>
    <name evidence="3" type="ORF">MGAL_10B072367</name>
</gene>
<organism evidence="3 4">
    <name type="scientific">Mytilus galloprovincialis</name>
    <name type="common">Mediterranean mussel</name>
    <dbReference type="NCBI Taxonomy" id="29158"/>
    <lineage>
        <taxon>Eukaryota</taxon>
        <taxon>Metazoa</taxon>
        <taxon>Spiralia</taxon>
        <taxon>Lophotrochozoa</taxon>
        <taxon>Mollusca</taxon>
        <taxon>Bivalvia</taxon>
        <taxon>Autobranchia</taxon>
        <taxon>Pteriomorphia</taxon>
        <taxon>Mytilida</taxon>
        <taxon>Mytiloidea</taxon>
        <taxon>Mytilidae</taxon>
        <taxon>Mytilinae</taxon>
        <taxon>Mytilus</taxon>
    </lineage>
</organism>
<keyword evidence="1" id="KW-0175">Coiled coil</keyword>
<dbReference type="EMBL" id="UYJE01008159">
    <property type="protein sequence ID" value="VDI61625.1"/>
    <property type="molecule type" value="Genomic_DNA"/>
</dbReference>
<reference evidence="3" key="1">
    <citation type="submission" date="2018-11" db="EMBL/GenBank/DDBJ databases">
        <authorList>
            <person name="Alioto T."/>
            <person name="Alioto T."/>
        </authorList>
    </citation>
    <scope>NUCLEOTIDE SEQUENCE</scope>
</reference>
<name>A0A8B6GB68_MYTGA</name>
<keyword evidence="2" id="KW-0732">Signal</keyword>
<feature type="coiled-coil region" evidence="1">
    <location>
        <begin position="97"/>
        <end position="138"/>
    </location>
</feature>
<sequence length="282" mass="32754">MLLVVLFCLCFLHTGAGFLLDKNPTGSVGTVTSNNQYVAASEFYEEKKEQRHMTAELRHNTDQLRNDMEKTLTFMTSQFQKQLAILEQTIKSDSCSQNETLQNISNLEQKYQDLGQNYRDLEANNTALRNEFTDLLTKYTKQEQELSELKKLKNLQPLQDLNHIKQQVHTVASETHSLKVNERARSQDFLALYNKTVNIEEMTNHRFGKYQNLTNTKFNQLESSQNTTYNTLNQKIMDLKQHSETIENDTLLNVNKKVQNIQKNLSMSLADLELHIKDNSRK</sequence>
<protein>
    <submittedName>
        <fullName evidence="3">Uncharacterized protein</fullName>
    </submittedName>
</protein>
<accession>A0A8B6GB68</accession>
<feature type="signal peptide" evidence="2">
    <location>
        <begin position="1"/>
        <end position="17"/>
    </location>
</feature>
<feature type="chain" id="PRO_5033052225" evidence="2">
    <location>
        <begin position="18"/>
        <end position="282"/>
    </location>
</feature>
<keyword evidence="4" id="KW-1185">Reference proteome</keyword>
<evidence type="ECO:0000313" key="4">
    <source>
        <dbReference type="Proteomes" id="UP000596742"/>
    </source>
</evidence>
<evidence type="ECO:0000313" key="3">
    <source>
        <dbReference type="EMBL" id="VDI61625.1"/>
    </source>
</evidence>
<proteinExistence type="predicted"/>
<dbReference type="AlphaFoldDB" id="A0A8B6GB68"/>
<dbReference type="OrthoDB" id="6169627at2759"/>
<dbReference type="Proteomes" id="UP000596742">
    <property type="component" value="Unassembled WGS sequence"/>
</dbReference>